<proteinExistence type="predicted"/>
<dbReference type="SMART" id="SM00471">
    <property type="entry name" value="HDc"/>
    <property type="match status" value="1"/>
</dbReference>
<dbReference type="Pfam" id="PF01966">
    <property type="entry name" value="HD"/>
    <property type="match status" value="1"/>
</dbReference>
<evidence type="ECO:0000259" key="2">
    <source>
        <dbReference type="SMART" id="SM00471"/>
    </source>
</evidence>
<dbReference type="PANTHER" id="PTHR11373">
    <property type="entry name" value="DEOXYNUCLEOSIDE TRIPHOSPHATE TRIPHOSPHOHYDROLASE"/>
    <property type="match status" value="1"/>
</dbReference>
<name>A0A2S9YNV7_9BACT</name>
<dbReference type="AlphaFoldDB" id="A0A2S9YNV7"/>
<sequence length="380" mass="42385">MNTAQQRARLVELLGDSLLASPWLARLGRISFLGTLDAHPRSRRASTRLEHSFGVATLAREASVSLELQPELARLFVAACLLHDVGHYPLSHAAEPAFTKLLGASHHDVGRWIVLGDGPIPRQRSLRPVLEQANIDPDATWAIIDRSEALDPSLVPLAELLKAPINLDTLEGIHRVARDFRLRRTKLPERIFTWVDGELGISRAALPAMDRFWALKDHAYDRVINLPSNILAEARLCELVAAKLDRDDPEILDSLDLFDDPALRRRLGAEALTRALLDGGEDGDYELWTSEAYGEIVGSAQTHAGGERRPVLVRTRKRYFVDPGVEPGERGLPLRSWATRFRHERTQGWLVSRRQDQLSLPGLRPSLAPSLDTSLDAPEF</sequence>
<dbReference type="InterPro" id="IPR003607">
    <property type="entry name" value="HD/PDEase_dom"/>
</dbReference>
<evidence type="ECO:0000313" key="3">
    <source>
        <dbReference type="EMBL" id="PRQ06766.1"/>
    </source>
</evidence>
<protein>
    <submittedName>
        <fullName evidence="3">Deoxyguanosinetriphosphate triphosphohydrolase-like protein</fullName>
    </submittedName>
</protein>
<dbReference type="Gene3D" id="1.10.3210.10">
    <property type="entry name" value="Hypothetical protein af1432"/>
    <property type="match status" value="1"/>
</dbReference>
<dbReference type="Proteomes" id="UP000238823">
    <property type="component" value="Unassembled WGS sequence"/>
</dbReference>
<evidence type="ECO:0000256" key="1">
    <source>
        <dbReference type="SAM" id="MobiDB-lite"/>
    </source>
</evidence>
<gene>
    <name evidence="3" type="ORF">ENSA7_36420</name>
</gene>
<keyword evidence="3" id="KW-0378">Hydrolase</keyword>
<accession>A0A2S9YNV7</accession>
<dbReference type="GO" id="GO:0006203">
    <property type="term" value="P:dGTP catabolic process"/>
    <property type="evidence" value="ECO:0007669"/>
    <property type="project" value="TreeGrafter"/>
</dbReference>
<dbReference type="SUPFAM" id="SSF109604">
    <property type="entry name" value="HD-domain/PDEase-like"/>
    <property type="match status" value="1"/>
</dbReference>
<organism evidence="3 4">
    <name type="scientific">Enhygromyxa salina</name>
    <dbReference type="NCBI Taxonomy" id="215803"/>
    <lineage>
        <taxon>Bacteria</taxon>
        <taxon>Pseudomonadati</taxon>
        <taxon>Myxococcota</taxon>
        <taxon>Polyangia</taxon>
        <taxon>Nannocystales</taxon>
        <taxon>Nannocystaceae</taxon>
        <taxon>Enhygromyxa</taxon>
    </lineage>
</organism>
<dbReference type="InterPro" id="IPR006674">
    <property type="entry name" value="HD_domain"/>
</dbReference>
<feature type="region of interest" description="Disordered" evidence="1">
    <location>
        <begin position="361"/>
        <end position="380"/>
    </location>
</feature>
<evidence type="ECO:0000313" key="4">
    <source>
        <dbReference type="Proteomes" id="UP000238823"/>
    </source>
</evidence>
<dbReference type="EMBL" id="PVNL01000069">
    <property type="protein sequence ID" value="PRQ06766.1"/>
    <property type="molecule type" value="Genomic_DNA"/>
</dbReference>
<dbReference type="GO" id="GO:0008832">
    <property type="term" value="F:dGTPase activity"/>
    <property type="evidence" value="ECO:0007669"/>
    <property type="project" value="TreeGrafter"/>
</dbReference>
<dbReference type="CDD" id="cd00077">
    <property type="entry name" value="HDc"/>
    <property type="match status" value="1"/>
</dbReference>
<dbReference type="OrthoDB" id="9803619at2"/>
<dbReference type="RefSeq" id="WP_106090609.1">
    <property type="nucleotide sequence ID" value="NZ_PVNL01000069.1"/>
</dbReference>
<dbReference type="InterPro" id="IPR050135">
    <property type="entry name" value="dGTPase-like"/>
</dbReference>
<comment type="caution">
    <text evidence="3">The sequence shown here is derived from an EMBL/GenBank/DDBJ whole genome shotgun (WGS) entry which is preliminary data.</text>
</comment>
<reference evidence="3 4" key="1">
    <citation type="submission" date="2018-03" db="EMBL/GenBank/DDBJ databases">
        <title>Draft Genome Sequences of the Obligatory Marine Myxobacteria Enhygromyxa salina SWB007.</title>
        <authorList>
            <person name="Poehlein A."/>
            <person name="Moghaddam J.A."/>
            <person name="Harms H."/>
            <person name="Alanjari M."/>
            <person name="Koenig G.M."/>
            <person name="Daniel R."/>
            <person name="Schaeberle T.F."/>
        </authorList>
    </citation>
    <scope>NUCLEOTIDE SEQUENCE [LARGE SCALE GENOMIC DNA]</scope>
    <source>
        <strain evidence="3 4">SWB007</strain>
    </source>
</reference>
<dbReference type="PANTHER" id="PTHR11373:SF4">
    <property type="entry name" value="DEOXYNUCLEOSIDE TRIPHOSPHATE TRIPHOSPHOHYDROLASE SAMHD1"/>
    <property type="match status" value="1"/>
</dbReference>
<feature type="domain" description="HD/PDEase" evidence="2">
    <location>
        <begin position="44"/>
        <end position="179"/>
    </location>
</feature>